<dbReference type="Proteomes" id="UP000664417">
    <property type="component" value="Unassembled WGS sequence"/>
</dbReference>
<organism evidence="4 5">
    <name type="scientific">Acanthopleuribacter pedis</name>
    <dbReference type="NCBI Taxonomy" id="442870"/>
    <lineage>
        <taxon>Bacteria</taxon>
        <taxon>Pseudomonadati</taxon>
        <taxon>Acidobacteriota</taxon>
        <taxon>Holophagae</taxon>
        <taxon>Acanthopleuribacterales</taxon>
        <taxon>Acanthopleuribacteraceae</taxon>
        <taxon>Acanthopleuribacter</taxon>
    </lineage>
</organism>
<evidence type="ECO:0000256" key="3">
    <source>
        <dbReference type="SAM" id="SignalP"/>
    </source>
</evidence>
<dbReference type="GO" id="GO:0050821">
    <property type="term" value="P:protein stabilization"/>
    <property type="evidence" value="ECO:0007669"/>
    <property type="project" value="TreeGrafter"/>
</dbReference>
<dbReference type="PANTHER" id="PTHR35089:SF1">
    <property type="entry name" value="CHAPERONE PROTEIN SKP"/>
    <property type="match status" value="1"/>
</dbReference>
<evidence type="ECO:0000313" key="4">
    <source>
        <dbReference type="EMBL" id="MBO1320304.1"/>
    </source>
</evidence>
<gene>
    <name evidence="4" type="ORF">J3U88_17650</name>
</gene>
<dbReference type="RefSeq" id="WP_207860258.1">
    <property type="nucleotide sequence ID" value="NZ_JAFREP010000016.1"/>
</dbReference>
<evidence type="ECO:0000256" key="2">
    <source>
        <dbReference type="ARBA" id="ARBA00022729"/>
    </source>
</evidence>
<dbReference type="EMBL" id="JAFREP010000016">
    <property type="protein sequence ID" value="MBO1320304.1"/>
    <property type="molecule type" value="Genomic_DNA"/>
</dbReference>
<keyword evidence="2 3" id="KW-0732">Signal</keyword>
<dbReference type="PANTHER" id="PTHR35089">
    <property type="entry name" value="CHAPERONE PROTEIN SKP"/>
    <property type="match status" value="1"/>
</dbReference>
<accession>A0A8J7QA81</accession>
<dbReference type="GO" id="GO:0051082">
    <property type="term" value="F:unfolded protein binding"/>
    <property type="evidence" value="ECO:0007669"/>
    <property type="project" value="InterPro"/>
</dbReference>
<evidence type="ECO:0000256" key="1">
    <source>
        <dbReference type="ARBA" id="ARBA00009091"/>
    </source>
</evidence>
<dbReference type="SMART" id="SM00935">
    <property type="entry name" value="OmpH"/>
    <property type="match status" value="1"/>
</dbReference>
<dbReference type="InterPro" id="IPR024930">
    <property type="entry name" value="Skp_dom_sf"/>
</dbReference>
<dbReference type="Pfam" id="PF03938">
    <property type="entry name" value="OmpH"/>
    <property type="match status" value="1"/>
</dbReference>
<dbReference type="InterPro" id="IPR005632">
    <property type="entry name" value="Chaperone_Skp"/>
</dbReference>
<keyword evidence="5" id="KW-1185">Reference proteome</keyword>
<reference evidence="4" key="1">
    <citation type="submission" date="2021-03" db="EMBL/GenBank/DDBJ databases">
        <authorList>
            <person name="Wang G."/>
        </authorList>
    </citation>
    <scope>NUCLEOTIDE SEQUENCE</scope>
    <source>
        <strain evidence="4">KCTC 12899</strain>
    </source>
</reference>
<dbReference type="SUPFAM" id="SSF111384">
    <property type="entry name" value="OmpH-like"/>
    <property type="match status" value="1"/>
</dbReference>
<feature type="signal peptide" evidence="3">
    <location>
        <begin position="1"/>
        <end position="27"/>
    </location>
</feature>
<name>A0A8J7QA81_9BACT</name>
<comment type="caution">
    <text evidence="4">The sequence shown here is derived from an EMBL/GenBank/DDBJ whole genome shotgun (WGS) entry which is preliminary data.</text>
</comment>
<comment type="similarity">
    <text evidence="1">Belongs to the Skp family.</text>
</comment>
<feature type="chain" id="PRO_5035251177" evidence="3">
    <location>
        <begin position="28"/>
        <end position="175"/>
    </location>
</feature>
<protein>
    <submittedName>
        <fullName evidence="4">OmpH family outer membrane protein</fullName>
    </submittedName>
</protein>
<sequence length="175" mass="19240">MSLFAPSSRFIGLCLAAAFVLVPFSHAQVQKIGVVDLDYAVLNSNAGKALQKKIDAFRSKITSEGQKMTDGAISVQKELQEKGASLSADKRNELVKQLDDIRVALKRFETDKSNEGKSMQAEGLAAIEKQLGPVLEKIQKEGDFDLILNRVDGLVLVSHKRVDLTQKVIDELNKM</sequence>
<evidence type="ECO:0000313" key="5">
    <source>
        <dbReference type="Proteomes" id="UP000664417"/>
    </source>
</evidence>
<dbReference type="AlphaFoldDB" id="A0A8J7QA81"/>
<proteinExistence type="inferred from homology"/>
<dbReference type="Gene3D" id="3.30.910.20">
    <property type="entry name" value="Skp domain"/>
    <property type="match status" value="1"/>
</dbReference>
<dbReference type="GO" id="GO:0005829">
    <property type="term" value="C:cytosol"/>
    <property type="evidence" value="ECO:0007669"/>
    <property type="project" value="TreeGrafter"/>
</dbReference>